<dbReference type="PANTHER" id="PTHR48102:SF3">
    <property type="entry name" value="ATP-DEPENDENT PROTEASE ATPASE SUBUNIT HSLU"/>
    <property type="match status" value="1"/>
</dbReference>
<evidence type="ECO:0000313" key="2">
    <source>
        <dbReference type="Proteomes" id="UP000255277"/>
    </source>
</evidence>
<organism evidence="1 2">
    <name type="scientific">Staphylococcus gallinarum</name>
    <dbReference type="NCBI Taxonomy" id="1293"/>
    <lineage>
        <taxon>Bacteria</taxon>
        <taxon>Bacillati</taxon>
        <taxon>Bacillota</taxon>
        <taxon>Bacilli</taxon>
        <taxon>Bacillales</taxon>
        <taxon>Staphylococcaceae</taxon>
        <taxon>Staphylococcus</taxon>
    </lineage>
</organism>
<dbReference type="GO" id="GO:0016887">
    <property type="term" value="F:ATP hydrolysis activity"/>
    <property type="evidence" value="ECO:0007669"/>
    <property type="project" value="TreeGrafter"/>
</dbReference>
<protein>
    <submittedName>
        <fullName evidence="1">ATP-dependent protease ATP-binding subunit HslU</fullName>
    </submittedName>
</protein>
<evidence type="ECO:0000313" key="1">
    <source>
        <dbReference type="EMBL" id="SUM32752.1"/>
    </source>
</evidence>
<gene>
    <name evidence="1" type="primary">hslU_1</name>
    <name evidence="1" type="ORF">NCTC12195_02201</name>
</gene>
<dbReference type="GO" id="GO:0005524">
    <property type="term" value="F:ATP binding"/>
    <property type="evidence" value="ECO:0007669"/>
    <property type="project" value="UniProtKB-KW"/>
</dbReference>
<dbReference type="Proteomes" id="UP000255277">
    <property type="component" value="Unassembled WGS sequence"/>
</dbReference>
<dbReference type="InterPro" id="IPR050052">
    <property type="entry name" value="ATP-dep_Clp_protease_ClpX"/>
</dbReference>
<dbReference type="GO" id="GO:0051603">
    <property type="term" value="P:proteolysis involved in protein catabolic process"/>
    <property type="evidence" value="ECO:0007669"/>
    <property type="project" value="TreeGrafter"/>
</dbReference>
<accession>A0A380FEV0</accession>
<name>A0A380FEV0_STAGA</name>
<dbReference type="InterPro" id="IPR027417">
    <property type="entry name" value="P-loop_NTPase"/>
</dbReference>
<dbReference type="AlphaFoldDB" id="A0A380FEV0"/>
<keyword evidence="1" id="KW-0378">Hydrolase</keyword>
<dbReference type="GO" id="GO:0009376">
    <property type="term" value="C:HslUV protease complex"/>
    <property type="evidence" value="ECO:0007669"/>
    <property type="project" value="TreeGrafter"/>
</dbReference>
<keyword evidence="1" id="KW-0645">Protease</keyword>
<dbReference type="PANTHER" id="PTHR48102">
    <property type="entry name" value="ATP-DEPENDENT CLP PROTEASE ATP-BINDING SUBUNIT CLPX-LIKE, MITOCHONDRIAL-RELATED"/>
    <property type="match status" value="1"/>
</dbReference>
<keyword evidence="1" id="KW-0547">Nucleotide-binding</keyword>
<keyword evidence="1" id="KW-0067">ATP-binding</keyword>
<sequence>MDTNGIKLTPKDIVSSLNEYIVGQEDAKRKVAVALRNRYRRSLLSEEEKQEIAPKKYFNDWSNRCWEDRNC</sequence>
<dbReference type="Gene3D" id="3.40.50.300">
    <property type="entry name" value="P-loop containing nucleotide triphosphate hydrolases"/>
    <property type="match status" value="1"/>
</dbReference>
<dbReference type="EMBL" id="UHDK01000001">
    <property type="protein sequence ID" value="SUM32752.1"/>
    <property type="molecule type" value="Genomic_DNA"/>
</dbReference>
<proteinExistence type="predicted"/>
<dbReference type="GO" id="GO:0008233">
    <property type="term" value="F:peptidase activity"/>
    <property type="evidence" value="ECO:0007669"/>
    <property type="project" value="UniProtKB-KW"/>
</dbReference>
<reference evidence="1 2" key="1">
    <citation type="submission" date="2018-06" db="EMBL/GenBank/DDBJ databases">
        <authorList>
            <consortium name="Pathogen Informatics"/>
            <person name="Doyle S."/>
        </authorList>
    </citation>
    <scope>NUCLEOTIDE SEQUENCE [LARGE SCALE GENOMIC DNA]</scope>
    <source>
        <strain evidence="1 2">NCTC12195</strain>
    </source>
</reference>